<dbReference type="Proteomes" id="UP000009309">
    <property type="component" value="Unassembled WGS sequence"/>
</dbReference>
<dbReference type="eggNOG" id="COG3292">
    <property type="taxonomic scope" value="Bacteria"/>
</dbReference>
<dbReference type="InterPro" id="IPR013783">
    <property type="entry name" value="Ig-like_fold"/>
</dbReference>
<dbReference type="SUPFAM" id="SSF55874">
    <property type="entry name" value="ATPase domain of HSP90 chaperone/DNA topoisomerase II/histidine kinase"/>
    <property type="match status" value="1"/>
</dbReference>
<evidence type="ECO:0000259" key="3">
    <source>
        <dbReference type="PROSITE" id="PS50109"/>
    </source>
</evidence>
<dbReference type="CDD" id="cd16917">
    <property type="entry name" value="HATPase_UhpB-NarQ-NarX-like"/>
    <property type="match status" value="1"/>
</dbReference>
<keyword evidence="2" id="KW-0812">Transmembrane</keyword>
<dbReference type="InterPro" id="IPR005467">
    <property type="entry name" value="His_kinase_dom"/>
</dbReference>
<keyword evidence="4" id="KW-0418">Kinase</keyword>
<name>I2GK19_9BACT</name>
<dbReference type="EC" id="2.7.13.3" evidence="4"/>
<gene>
    <name evidence="4" type="ORF">BN8_03396</name>
</gene>
<dbReference type="InterPro" id="IPR011123">
    <property type="entry name" value="Y_Y_Y"/>
</dbReference>
<dbReference type="InterPro" id="IPR003594">
    <property type="entry name" value="HATPase_dom"/>
</dbReference>
<sequence>MKTMFLGMMIAAHMVNSRTPDPYFTTIRAENGLSNNKVNCILQDKRGFIWFGTEDGLNRYDGKSFTVFRSSPTDTTTLSGNRITDILEDKAGIFWIATADGGLTKYDYRLAQSLQFKRFRHSETVPGSIPENHINKLVDDQRGNLWLATSSSRVVRFNKKTERFDIPVNTGTRGILSLMLDQDGVLWVGREGGGLLKINTRTLAYETDARYKNLYAKLPHASISAIYKSSDQSVWFGSWDKVLYRYDCRKSAKEAFSHTSNPASFPDDEIVSFAEAGNRQLWMASRQSGLIVYDPNRNRFTTYRNDPLKKGTLVDNHVNAVYIDRSGIVWACTNNGVSKYNPLYSPFRRICLPKGPTDITIYDFYKDEQQRLWIGTNEGIFVTSDQGQSFEKRTVVYKGQPLAVTKFFKDVDNTLYVGTDYTLFVYNPVTNTVAPLPNTEADPVMKKLIASRVVSVVRDTLNAHPVLLVSPYGHYLTYYDLVDKVWVSRMDSVRKIIDRYSLKDNLIRKLYKSKAGVMWLATARYGLGNWPQPGKHPVSYFRNSPANAYPISCDDVYDIQEDRKGQLWVSTYGGGVNHFNPRTGKFRHIRESSNLTEGLQIDSRNNVWMICNGHVHKYDNALRTYSCYDLPALKSESGLKGYIYKDSRDTMYAAGINYYVVFNPKTISRITKEPPVYLTDFKIFTDSKPDLLTNKSVELTYQQNYFSIEFSAPEFSGDNLQYAFMMEGLDTKWTDAGKNTVASYSNLKAGQYRFLVRASNWRGSFGSRITELRIRINPPFWQTWWFCMLSSLIFLIMVYAIYKYRIKQVYEKQAIRNEIARDLHDHIGSTLSSISIYSRVASIYQDQQQAQELRQLLTTIGETSNEMITEMADIVWAIKPTDDRMTSIVKRIESYARPLCAAKNIHFDMAVDPRINTLNLGMVVRKNIYLIVKEAINNALKYAHCVRLAVSIRLKNNRLELVVQDNGVGYNLNEVLESSAQSLSGNGLQNMSRRAQEMQAPFLIDSVIGQGTRIKLSINIT</sequence>
<dbReference type="PROSITE" id="PS50109">
    <property type="entry name" value="HIS_KIN"/>
    <property type="match status" value="1"/>
</dbReference>
<dbReference type="OrthoDB" id="9778366at2"/>
<dbReference type="Gene3D" id="3.30.565.10">
    <property type="entry name" value="Histidine kinase-like ATPase, C-terminal domain"/>
    <property type="match status" value="1"/>
</dbReference>
<dbReference type="Gene3D" id="2.60.40.10">
    <property type="entry name" value="Immunoglobulins"/>
    <property type="match status" value="1"/>
</dbReference>
<dbReference type="EMBL" id="CAIT01000006">
    <property type="protein sequence ID" value="CCH54244.1"/>
    <property type="molecule type" value="Genomic_DNA"/>
</dbReference>
<dbReference type="STRING" id="1185876.BN8_03396"/>
<protein>
    <submittedName>
        <fullName evidence="4">Histidine kinase</fullName>
        <ecNumber evidence="4">2.7.13.3</ecNumber>
    </submittedName>
</protein>
<dbReference type="GO" id="GO:0000155">
    <property type="term" value="F:phosphorelay sensor kinase activity"/>
    <property type="evidence" value="ECO:0007669"/>
    <property type="project" value="InterPro"/>
</dbReference>
<keyword evidence="2" id="KW-0472">Membrane</keyword>
<feature type="domain" description="Histidine kinase" evidence="3">
    <location>
        <begin position="822"/>
        <end position="1021"/>
    </location>
</feature>
<dbReference type="Pfam" id="PF07730">
    <property type="entry name" value="HisKA_3"/>
    <property type="match status" value="1"/>
</dbReference>
<keyword evidence="1" id="KW-0597">Phosphoprotein</keyword>
<dbReference type="Pfam" id="PF07494">
    <property type="entry name" value="Reg_prop"/>
    <property type="match status" value="4"/>
</dbReference>
<dbReference type="eggNOG" id="COG4585">
    <property type="taxonomic scope" value="Bacteria"/>
</dbReference>
<keyword evidence="2" id="KW-1133">Transmembrane helix</keyword>
<dbReference type="GO" id="GO:0046983">
    <property type="term" value="F:protein dimerization activity"/>
    <property type="evidence" value="ECO:0007669"/>
    <property type="project" value="InterPro"/>
</dbReference>
<feature type="transmembrane region" description="Helical" evidence="2">
    <location>
        <begin position="783"/>
        <end position="802"/>
    </location>
</feature>
<reference evidence="4 5" key="1">
    <citation type="journal article" date="2012" name="J. Bacteriol.">
        <title>Genome Sequence of the Filamentous Bacterium Fibrisoma limi BUZ 3T.</title>
        <authorList>
            <person name="Filippini M."/>
            <person name="Qi W."/>
            <person name="Jaenicke S."/>
            <person name="Goesmann A."/>
            <person name="Smits T.H."/>
            <person name="Bagheri H.C."/>
        </authorList>
    </citation>
    <scope>NUCLEOTIDE SEQUENCE [LARGE SCALE GENOMIC DNA]</scope>
    <source>
        <strain evidence="5">BUZ 3T</strain>
    </source>
</reference>
<dbReference type="GO" id="GO:0016020">
    <property type="term" value="C:membrane"/>
    <property type="evidence" value="ECO:0007669"/>
    <property type="project" value="InterPro"/>
</dbReference>
<dbReference type="InterPro" id="IPR011712">
    <property type="entry name" value="Sig_transdc_His_kin_sub3_dim/P"/>
</dbReference>
<keyword evidence="5" id="KW-1185">Reference proteome</keyword>
<dbReference type="InterPro" id="IPR036890">
    <property type="entry name" value="HATPase_C_sf"/>
</dbReference>
<dbReference type="AlphaFoldDB" id="I2GK19"/>
<dbReference type="PANTHER" id="PTHR43547">
    <property type="entry name" value="TWO-COMPONENT HISTIDINE KINASE"/>
    <property type="match status" value="1"/>
</dbReference>
<dbReference type="SUPFAM" id="SSF63829">
    <property type="entry name" value="Calcium-dependent phosphotriesterase"/>
    <property type="match status" value="3"/>
</dbReference>
<evidence type="ECO:0000313" key="5">
    <source>
        <dbReference type="Proteomes" id="UP000009309"/>
    </source>
</evidence>
<evidence type="ECO:0000313" key="4">
    <source>
        <dbReference type="EMBL" id="CCH54244.1"/>
    </source>
</evidence>
<dbReference type="InterPro" id="IPR011110">
    <property type="entry name" value="Reg_prop"/>
</dbReference>
<dbReference type="RefSeq" id="WP_009282824.1">
    <property type="nucleotide sequence ID" value="NZ_CAIT01000006.1"/>
</dbReference>
<evidence type="ECO:0000256" key="1">
    <source>
        <dbReference type="ARBA" id="ARBA00022553"/>
    </source>
</evidence>
<dbReference type="InterPro" id="IPR015943">
    <property type="entry name" value="WD40/YVTN_repeat-like_dom_sf"/>
</dbReference>
<organism evidence="4 5">
    <name type="scientific">Fibrisoma limi BUZ 3</name>
    <dbReference type="NCBI Taxonomy" id="1185876"/>
    <lineage>
        <taxon>Bacteria</taxon>
        <taxon>Pseudomonadati</taxon>
        <taxon>Bacteroidota</taxon>
        <taxon>Cytophagia</taxon>
        <taxon>Cytophagales</taxon>
        <taxon>Spirosomataceae</taxon>
        <taxon>Fibrisoma</taxon>
    </lineage>
</organism>
<dbReference type="PANTHER" id="PTHR43547:SF2">
    <property type="entry name" value="HYBRID SIGNAL TRANSDUCTION HISTIDINE KINASE C"/>
    <property type="match status" value="1"/>
</dbReference>
<dbReference type="Pfam" id="PF07495">
    <property type="entry name" value="Y_Y_Y"/>
    <property type="match status" value="1"/>
</dbReference>
<proteinExistence type="predicted"/>
<accession>I2GK19</accession>
<dbReference type="Gene3D" id="1.20.5.1930">
    <property type="match status" value="1"/>
</dbReference>
<comment type="caution">
    <text evidence="4">The sequence shown here is derived from an EMBL/GenBank/DDBJ whole genome shotgun (WGS) entry which is preliminary data.</text>
</comment>
<evidence type="ECO:0000256" key="2">
    <source>
        <dbReference type="SAM" id="Phobius"/>
    </source>
</evidence>
<dbReference type="Pfam" id="PF02518">
    <property type="entry name" value="HATPase_c"/>
    <property type="match status" value="1"/>
</dbReference>
<keyword evidence="4" id="KW-0808">Transferase</keyword>
<dbReference type="Gene3D" id="2.130.10.10">
    <property type="entry name" value="YVTN repeat-like/Quinoprotein amine dehydrogenase"/>
    <property type="match status" value="3"/>
</dbReference>